<gene>
    <name evidence="2" type="ORF">SAMN02746098_00554</name>
</gene>
<evidence type="ECO:0000313" key="2">
    <source>
        <dbReference type="EMBL" id="SHH25321.1"/>
    </source>
</evidence>
<feature type="transmembrane region" description="Helical" evidence="1">
    <location>
        <begin position="67"/>
        <end position="86"/>
    </location>
</feature>
<proteinExistence type="predicted"/>
<dbReference type="InterPro" id="IPR011990">
    <property type="entry name" value="TPR-like_helical_dom_sf"/>
</dbReference>
<keyword evidence="1" id="KW-0812">Transmembrane</keyword>
<keyword evidence="1" id="KW-0472">Membrane</keyword>
<protein>
    <recommendedName>
        <fullName evidence="4">Tetratricopeptide repeat-containing protein</fullName>
    </recommendedName>
</protein>
<dbReference type="Gene3D" id="1.25.40.10">
    <property type="entry name" value="Tetratricopeptide repeat domain"/>
    <property type="match status" value="1"/>
</dbReference>
<dbReference type="AlphaFoldDB" id="A0A1M5RGF3"/>
<evidence type="ECO:0008006" key="4">
    <source>
        <dbReference type="Google" id="ProtNLM"/>
    </source>
</evidence>
<keyword evidence="3" id="KW-1185">Reference proteome</keyword>
<name>A0A1M5RGF3_9FIRM</name>
<reference evidence="3" key="1">
    <citation type="submission" date="2016-11" db="EMBL/GenBank/DDBJ databases">
        <authorList>
            <person name="Varghese N."/>
            <person name="Submissions S."/>
        </authorList>
    </citation>
    <scope>NUCLEOTIDE SEQUENCE [LARGE SCALE GENOMIC DNA]</scope>
    <source>
        <strain evidence="3">DSM 15449</strain>
    </source>
</reference>
<keyword evidence="1" id="KW-1133">Transmembrane helix</keyword>
<dbReference type="EMBL" id="FQXJ01000003">
    <property type="protein sequence ID" value="SHH25321.1"/>
    <property type="molecule type" value="Genomic_DNA"/>
</dbReference>
<evidence type="ECO:0000313" key="3">
    <source>
        <dbReference type="Proteomes" id="UP000183954"/>
    </source>
</evidence>
<evidence type="ECO:0000256" key="1">
    <source>
        <dbReference type="SAM" id="Phobius"/>
    </source>
</evidence>
<dbReference type="Proteomes" id="UP000183954">
    <property type="component" value="Unassembled WGS sequence"/>
</dbReference>
<accession>A0A1M5RGF3</accession>
<sequence>MKCTCDHEVGPYHYCPNCGRPVEMNNTLSTSEDKEITEQLPDDKNCKLAEIRVSAQIRSIKPKEIKVVLFSILAVFLVASGWNYWFKSVYQPNQSLAMATTLLNIGQKPEADEAFRAFISTYPEHAKVAFAYGKLFELNFSDETKSGDILKILQEKYPASKEYANSLAKSAAREINTFKPLYDYYYNTGYGKDKYYLDAKSLLDELNRLGDSSAFISVGGPDLIAKLNEIVHPASGAIEFELALSDYINIESVTSADKPKVTLTKSDGTLAEVQYDNETGLVSSYDLAPGNYKLDINMIRTFGARRGSYFGGESLTIIPGRKYKDTTYLFLKKESSSSSDNIDRRYLVLDNNTQSIVAKQMVASSDSTVPIKVTGEVLPKGYSIPDNDHYLFDLDNDKKNELIAYYLKTRSLAILHWNGIAFEEQAKFQIGSNDSNLDFSMFPISIKLYNLEGIPFPVLGLITTSGESGSYPELTLLNWNGEDGYNIIWNATAGDRGDWQISKNKIVMSQDNFNVGAHEDAKTRFTQEYEYNGTAFVLANAYSSATR</sequence>
<organism evidence="2 3">
    <name type="scientific">Desulfosporosinus lacus DSM 15449</name>
    <dbReference type="NCBI Taxonomy" id="1121420"/>
    <lineage>
        <taxon>Bacteria</taxon>
        <taxon>Bacillati</taxon>
        <taxon>Bacillota</taxon>
        <taxon>Clostridia</taxon>
        <taxon>Eubacteriales</taxon>
        <taxon>Desulfitobacteriaceae</taxon>
        <taxon>Desulfosporosinus</taxon>
    </lineage>
</organism>
<dbReference type="OrthoDB" id="1790519at2"/>